<feature type="domain" description="Aminoacyl-tRNA synthetase class I anticodon-binding" evidence="13">
    <location>
        <begin position="349"/>
        <end position="482"/>
    </location>
</feature>
<dbReference type="InterPro" id="IPR001412">
    <property type="entry name" value="aa-tRNA-synth_I_CS"/>
</dbReference>
<dbReference type="InterPro" id="IPR020058">
    <property type="entry name" value="Glu/Gln-tRNA-synth_Ib_cat-dom"/>
</dbReference>
<dbReference type="Pfam" id="PF00749">
    <property type="entry name" value="tRNA-synt_1c"/>
    <property type="match status" value="1"/>
</dbReference>
<keyword evidence="15" id="KW-1185">Reference proteome</keyword>
<dbReference type="Gene3D" id="3.40.50.620">
    <property type="entry name" value="HUPs"/>
    <property type="match status" value="1"/>
</dbReference>
<name>A0A3S0VW47_9BACI</name>
<evidence type="ECO:0000256" key="4">
    <source>
        <dbReference type="ARBA" id="ARBA00022490"/>
    </source>
</evidence>
<comment type="similarity">
    <text evidence="2 11">Belongs to the class-I aminoacyl-tRNA synthetase family. Glutamate--tRNA ligase type 1 subfamily.</text>
</comment>
<dbReference type="EMBL" id="RYZZ01000027">
    <property type="protein sequence ID" value="RUQ27405.1"/>
    <property type="molecule type" value="Genomic_DNA"/>
</dbReference>
<dbReference type="GO" id="GO:0008270">
    <property type="term" value="F:zinc ion binding"/>
    <property type="evidence" value="ECO:0007669"/>
    <property type="project" value="InterPro"/>
</dbReference>
<dbReference type="OrthoDB" id="9807503at2"/>
<dbReference type="GO" id="GO:0006424">
    <property type="term" value="P:glutamyl-tRNA aminoacylation"/>
    <property type="evidence" value="ECO:0007669"/>
    <property type="project" value="UniProtKB-UniRule"/>
</dbReference>
<evidence type="ECO:0000256" key="11">
    <source>
        <dbReference type="HAMAP-Rule" id="MF_00022"/>
    </source>
</evidence>
<comment type="catalytic activity">
    <reaction evidence="10 11">
        <text>tRNA(Glu) + L-glutamate + ATP = L-glutamyl-tRNA(Glu) + AMP + diphosphate</text>
        <dbReference type="Rhea" id="RHEA:23540"/>
        <dbReference type="Rhea" id="RHEA-COMP:9663"/>
        <dbReference type="Rhea" id="RHEA-COMP:9680"/>
        <dbReference type="ChEBI" id="CHEBI:29985"/>
        <dbReference type="ChEBI" id="CHEBI:30616"/>
        <dbReference type="ChEBI" id="CHEBI:33019"/>
        <dbReference type="ChEBI" id="CHEBI:78442"/>
        <dbReference type="ChEBI" id="CHEBI:78520"/>
        <dbReference type="ChEBI" id="CHEBI:456215"/>
        <dbReference type="EC" id="6.1.1.17"/>
    </reaction>
</comment>
<dbReference type="InterPro" id="IPR045462">
    <property type="entry name" value="aa-tRNA-synth_I_cd-bd"/>
</dbReference>
<dbReference type="InterPro" id="IPR000924">
    <property type="entry name" value="Glu/Gln-tRNA-synth"/>
</dbReference>
<feature type="domain" description="Glutamyl/glutaminyl-tRNA synthetase class Ib catalytic" evidence="12">
    <location>
        <begin position="4"/>
        <end position="323"/>
    </location>
</feature>
<comment type="function">
    <text evidence="11">Catalyzes the attachment of glutamate to tRNA(Glu) in a two-step reaction: glutamate is first activated by ATP to form Glu-AMP and then transferred to the acceptor end of tRNA(Glu).</text>
</comment>
<evidence type="ECO:0000313" key="15">
    <source>
        <dbReference type="Proteomes" id="UP000267430"/>
    </source>
</evidence>
<evidence type="ECO:0000256" key="5">
    <source>
        <dbReference type="ARBA" id="ARBA00022598"/>
    </source>
</evidence>
<comment type="caution">
    <text evidence="14">The sequence shown here is derived from an EMBL/GenBank/DDBJ whole genome shotgun (WGS) entry which is preliminary data.</text>
</comment>
<protein>
    <recommendedName>
        <fullName evidence="11">Glutamate--tRNA ligase</fullName>
        <ecNumber evidence="11">6.1.1.17</ecNumber>
    </recommendedName>
    <alternativeName>
        <fullName evidence="11">Glutamyl-tRNA synthetase</fullName>
        <shortName evidence="11">GluRS</shortName>
    </alternativeName>
</protein>
<evidence type="ECO:0000256" key="7">
    <source>
        <dbReference type="ARBA" id="ARBA00022840"/>
    </source>
</evidence>
<dbReference type="PANTHER" id="PTHR43311:SF2">
    <property type="entry name" value="GLUTAMATE--TRNA LIGASE, MITOCHONDRIAL-RELATED"/>
    <property type="match status" value="1"/>
</dbReference>
<dbReference type="FunFam" id="3.40.50.620:FF:000007">
    <property type="entry name" value="Glutamate--tRNA ligase"/>
    <property type="match status" value="1"/>
</dbReference>
<dbReference type="HAMAP" id="MF_00022">
    <property type="entry name" value="Glu_tRNA_synth_type1"/>
    <property type="match status" value="1"/>
</dbReference>
<evidence type="ECO:0000256" key="10">
    <source>
        <dbReference type="ARBA" id="ARBA00048351"/>
    </source>
</evidence>
<evidence type="ECO:0000256" key="2">
    <source>
        <dbReference type="ARBA" id="ARBA00007894"/>
    </source>
</evidence>
<evidence type="ECO:0000256" key="3">
    <source>
        <dbReference type="ARBA" id="ARBA00011245"/>
    </source>
</evidence>
<dbReference type="GO" id="GO:0000049">
    <property type="term" value="F:tRNA binding"/>
    <property type="evidence" value="ECO:0007669"/>
    <property type="project" value="InterPro"/>
</dbReference>
<comment type="subcellular location">
    <subcellularLocation>
        <location evidence="1 11">Cytoplasm</location>
    </subcellularLocation>
</comment>
<dbReference type="CDD" id="cd00808">
    <property type="entry name" value="GluRS_core"/>
    <property type="match status" value="1"/>
</dbReference>
<keyword evidence="8 11" id="KW-0648">Protein biosynthesis</keyword>
<evidence type="ECO:0000313" key="14">
    <source>
        <dbReference type="EMBL" id="RUQ27405.1"/>
    </source>
</evidence>
<evidence type="ECO:0000256" key="8">
    <source>
        <dbReference type="ARBA" id="ARBA00022917"/>
    </source>
</evidence>
<dbReference type="FunFam" id="1.10.10.350:FF:000002">
    <property type="entry name" value="Glutamate--tRNA ligase"/>
    <property type="match status" value="1"/>
</dbReference>
<feature type="short sequence motif" description="'HIGH' region" evidence="11">
    <location>
        <begin position="11"/>
        <end position="21"/>
    </location>
</feature>
<dbReference type="GO" id="GO:0005829">
    <property type="term" value="C:cytosol"/>
    <property type="evidence" value="ECO:0007669"/>
    <property type="project" value="TreeGrafter"/>
</dbReference>
<keyword evidence="6 11" id="KW-0547">Nucleotide-binding</keyword>
<dbReference type="PRINTS" id="PR00987">
    <property type="entry name" value="TRNASYNTHGLU"/>
</dbReference>
<accession>A0A3S0VW47</accession>
<dbReference type="InterPro" id="IPR049940">
    <property type="entry name" value="GluQ/Sye"/>
</dbReference>
<dbReference type="RefSeq" id="WP_126866019.1">
    <property type="nucleotide sequence ID" value="NZ_JAUSTX010000019.1"/>
</dbReference>
<evidence type="ECO:0000256" key="1">
    <source>
        <dbReference type="ARBA" id="ARBA00004496"/>
    </source>
</evidence>
<sequence length="485" mass="55696">MSSEIRVRYAPSPTGHLHIGNARTALFNYLFARNRGGKFIIRIEDTDQKRNIEGGEESQLSYLKWLGMDWDESVDKGGEYGPYRQSERNDIYGELYQQLLEEELAYKCYCTEEELEAEREAQIAENETPKYSGKCRRLTDEDRAKLEAEGIEPSIRFVVPERKVYQFTDLVKEDVSFESDGIGDWVIVKKDGIPTYNFAVAIDDHLMEISHVLRGDDHISNTPKQLMIYEAFGWEPPVFGHMTLIVNESRKKLSKRDESIIQFIEQYEEIGYLPEALFNFIALLGWSPAGEEELFSKEEFIKLFDEDRLSKSPALFDKQKLTWMNNQYVKQLELDRAVEISVPHLIKAGKVSENRNAEENDWVRNLVALYQEQMSYGAEIVELSPLFFKDEIEYEDEAKEVLAEEQVPEVIAAFLEEINKLAEFTAGEIKSAIKAVQKNTGQKGKKLFMPIRAAATGQTHGPDLPKAIALLGEEKIKQRLQGILH</sequence>
<dbReference type="InterPro" id="IPR020751">
    <property type="entry name" value="aa-tRNA-synth_I_codon-bd_sub2"/>
</dbReference>
<feature type="binding site" evidence="11">
    <location>
        <position position="255"/>
    </location>
    <ligand>
        <name>ATP</name>
        <dbReference type="ChEBI" id="CHEBI:30616"/>
    </ligand>
</feature>
<dbReference type="PANTHER" id="PTHR43311">
    <property type="entry name" value="GLUTAMATE--TRNA LIGASE"/>
    <property type="match status" value="1"/>
</dbReference>
<feature type="short sequence motif" description="'KMSKS' region" evidence="11">
    <location>
        <begin position="252"/>
        <end position="256"/>
    </location>
</feature>
<dbReference type="AlphaFoldDB" id="A0A3S0VW47"/>
<comment type="subunit">
    <text evidence="3 11">Monomer.</text>
</comment>
<dbReference type="Proteomes" id="UP000267430">
    <property type="component" value="Unassembled WGS sequence"/>
</dbReference>
<dbReference type="SUPFAM" id="SSF48163">
    <property type="entry name" value="An anticodon-binding domain of class I aminoacyl-tRNA synthetases"/>
    <property type="match status" value="1"/>
</dbReference>
<proteinExistence type="inferred from homology"/>
<dbReference type="SUPFAM" id="SSF52374">
    <property type="entry name" value="Nucleotidylyl transferase"/>
    <property type="match status" value="1"/>
</dbReference>
<organism evidence="14 15">
    <name type="scientific">Peribacillus cavernae</name>
    <dbReference type="NCBI Taxonomy" id="1674310"/>
    <lineage>
        <taxon>Bacteria</taxon>
        <taxon>Bacillati</taxon>
        <taxon>Bacillota</taxon>
        <taxon>Bacilli</taxon>
        <taxon>Bacillales</taxon>
        <taxon>Bacillaceae</taxon>
        <taxon>Peribacillus</taxon>
    </lineage>
</organism>
<dbReference type="NCBIfam" id="TIGR00464">
    <property type="entry name" value="gltX_bact"/>
    <property type="match status" value="1"/>
</dbReference>
<dbReference type="Gene3D" id="1.10.10.350">
    <property type="match status" value="1"/>
</dbReference>
<evidence type="ECO:0000259" key="13">
    <source>
        <dbReference type="Pfam" id="PF19269"/>
    </source>
</evidence>
<reference evidence="14 15" key="1">
    <citation type="submission" date="2018-12" db="EMBL/GenBank/DDBJ databases">
        <title>Bacillus chawlae sp. nov., Bacillus glennii sp. nov., and Bacillus saganii sp. nov. Isolated from the Vehicle Assembly Building at Kennedy Space Center where the Viking Spacecraft were Assembled.</title>
        <authorList>
            <person name="Seuylemezian A."/>
            <person name="Vaishampayan P."/>
        </authorList>
    </citation>
    <scope>NUCLEOTIDE SEQUENCE [LARGE SCALE GENOMIC DNA]</scope>
    <source>
        <strain evidence="14 15">L5</strain>
    </source>
</reference>
<evidence type="ECO:0000259" key="12">
    <source>
        <dbReference type="Pfam" id="PF00749"/>
    </source>
</evidence>
<evidence type="ECO:0000256" key="9">
    <source>
        <dbReference type="ARBA" id="ARBA00023146"/>
    </source>
</evidence>
<dbReference type="GO" id="GO:0004818">
    <property type="term" value="F:glutamate-tRNA ligase activity"/>
    <property type="evidence" value="ECO:0007669"/>
    <property type="project" value="UniProtKB-UniRule"/>
</dbReference>
<comment type="caution">
    <text evidence="11">Lacks conserved residue(s) required for the propagation of feature annotation.</text>
</comment>
<dbReference type="InterPro" id="IPR008925">
    <property type="entry name" value="aa_tRNA-synth_I_cd-bd_sf"/>
</dbReference>
<dbReference type="PROSITE" id="PS00178">
    <property type="entry name" value="AA_TRNA_LIGASE_I"/>
    <property type="match status" value="1"/>
</dbReference>
<dbReference type="InterPro" id="IPR033910">
    <property type="entry name" value="GluRS_core"/>
</dbReference>
<keyword evidence="9 11" id="KW-0030">Aminoacyl-tRNA synthetase</keyword>
<dbReference type="GO" id="GO:0005524">
    <property type="term" value="F:ATP binding"/>
    <property type="evidence" value="ECO:0007669"/>
    <property type="project" value="UniProtKB-UniRule"/>
</dbReference>
<evidence type="ECO:0000256" key="6">
    <source>
        <dbReference type="ARBA" id="ARBA00022741"/>
    </source>
</evidence>
<dbReference type="InterPro" id="IPR004527">
    <property type="entry name" value="Glu-tRNA-ligase_bac/mito"/>
</dbReference>
<keyword evidence="4 11" id="KW-0963">Cytoplasm</keyword>
<dbReference type="Pfam" id="PF19269">
    <property type="entry name" value="Anticodon_2"/>
    <property type="match status" value="1"/>
</dbReference>
<keyword evidence="7 11" id="KW-0067">ATP-binding</keyword>
<keyword evidence="5 11" id="KW-0436">Ligase</keyword>
<dbReference type="InterPro" id="IPR014729">
    <property type="entry name" value="Rossmann-like_a/b/a_fold"/>
</dbReference>
<dbReference type="EC" id="6.1.1.17" evidence="11"/>
<gene>
    <name evidence="11" type="primary">gltX</name>
    <name evidence="14" type="ORF">ELQ35_16195</name>
</gene>